<sequence>MGRQITIQAEINIIRELIATLDRVETEKEADAEYSNSSSRLHAENRSIHYDIISRKCKHDVLRTSSPSKRPKHE</sequence>
<organism>
    <name type="scientific">Serpula lacrymans var. lacrymans (strain S7.9)</name>
    <name type="common">Dry rot fungus</name>
    <dbReference type="NCBI Taxonomy" id="578457"/>
    <lineage>
        <taxon>Eukaryota</taxon>
        <taxon>Fungi</taxon>
        <taxon>Dikarya</taxon>
        <taxon>Basidiomycota</taxon>
        <taxon>Agaricomycotina</taxon>
        <taxon>Agaricomycetes</taxon>
        <taxon>Agaricomycetidae</taxon>
        <taxon>Boletales</taxon>
        <taxon>Coniophorineae</taxon>
        <taxon>Serpulaceae</taxon>
        <taxon>Serpula</taxon>
    </lineage>
</organism>
<reference evidence="1" key="1">
    <citation type="submission" date="2011-04" db="EMBL/GenBank/DDBJ databases">
        <title>Evolution of plant cell wall degrading machinery underlies the functional diversity of forest fungi.</title>
        <authorList>
            <consortium name="US DOE Joint Genome Institute (JGI-PGF)"/>
            <person name="Eastwood D.C."/>
            <person name="Floudas D."/>
            <person name="Binder M."/>
            <person name="Majcherczyk A."/>
            <person name="Schneider P."/>
            <person name="Aerts A."/>
            <person name="Asiegbu F.O."/>
            <person name="Baker S.E."/>
            <person name="Barry K."/>
            <person name="Bendiksby M."/>
            <person name="Blumentritt M."/>
            <person name="Coutinho P.M."/>
            <person name="Cullen D."/>
            <person name="Cullen D."/>
            <person name="Gathman A."/>
            <person name="Goodell B."/>
            <person name="Henrissat B."/>
            <person name="Ihrmark K."/>
            <person name="Kauserud H."/>
            <person name="Kohler A."/>
            <person name="LaButti K."/>
            <person name="Lapidus A."/>
            <person name="Lavin J.L."/>
            <person name="Lee Y.-H."/>
            <person name="Lindquist E."/>
            <person name="Lilly W."/>
            <person name="Lucas S."/>
            <person name="Morin E."/>
            <person name="Murat C."/>
            <person name="Oguiza J.A."/>
            <person name="Park J."/>
            <person name="Pisabarro A.G."/>
            <person name="Riley R."/>
            <person name="Rosling A."/>
            <person name="Salamov A."/>
            <person name="Schmidt O."/>
            <person name="Schmutz J."/>
            <person name="Skrede I."/>
            <person name="Stenlid J."/>
            <person name="Wiebenga A."/>
            <person name="Xie X."/>
            <person name="Kues U."/>
            <person name="Hibbett D.S."/>
            <person name="Hoffmeister D."/>
            <person name="Hogberg N."/>
            <person name="Martin F."/>
            <person name="Grigoriev I.V."/>
            <person name="Watkinson S.C."/>
        </authorList>
    </citation>
    <scope>NUCLEOTIDE SEQUENCE</scope>
    <source>
        <strain evidence="1">S7.9</strain>
    </source>
</reference>
<dbReference type="AlphaFoldDB" id="F8NIW0"/>
<dbReference type="RefSeq" id="XP_007313235.1">
    <property type="nucleotide sequence ID" value="XM_007313173.1"/>
</dbReference>
<evidence type="ECO:0000313" key="1">
    <source>
        <dbReference type="EMBL" id="EGO28993.1"/>
    </source>
</evidence>
<proteinExistence type="predicted"/>
<gene>
    <name evidence="1" type="ORF">SERLADRAFT_377350</name>
</gene>
<dbReference type="EMBL" id="GL945429">
    <property type="protein sequence ID" value="EGO28993.1"/>
    <property type="molecule type" value="Genomic_DNA"/>
</dbReference>
<accession>F8NIW0</accession>
<dbReference type="KEGG" id="sla:SERLADRAFT_377350"/>
<dbReference type="GeneID" id="18810700"/>
<name>F8NIW0_SERL9</name>
<dbReference type="Proteomes" id="UP000008064">
    <property type="component" value="Unassembled WGS sequence"/>
</dbReference>
<dbReference type="HOGENOM" id="CLU_2689340_0_0_1"/>
<protein>
    <submittedName>
        <fullName evidence="1">Uncharacterized protein</fullName>
    </submittedName>
</protein>